<dbReference type="EMBL" id="BGPR01014197">
    <property type="protein sequence ID" value="GBN64156.1"/>
    <property type="molecule type" value="Genomic_DNA"/>
</dbReference>
<evidence type="ECO:0000313" key="2">
    <source>
        <dbReference type="EMBL" id="GBN64156.1"/>
    </source>
</evidence>
<dbReference type="Pfam" id="PF25789">
    <property type="entry name" value="TPR_NAA35"/>
    <property type="match status" value="1"/>
</dbReference>
<name>A0A4Y2QLL5_ARAVE</name>
<comment type="caution">
    <text evidence="2">The sequence shown here is derived from an EMBL/GenBank/DDBJ whole genome shotgun (WGS) entry which is preliminary data.</text>
</comment>
<sequence length="166" mass="19013">MLRSDVQERVGLVVRCRGLQRAEGDPSENRTNHHHQNSIVTKIVRSMYGENRPTSRIMEYDALLSNIPGNTKRRDIEKTLEFLRFFILSPKWPPRSGIIGLHSPDFLNEFSKTSPCVLSRSVLQLLYLNQAKCSEPGKVLGTMHIVDVLRDAIKSFIKPPVLMPRY</sequence>
<keyword evidence="3" id="KW-1185">Reference proteome</keyword>
<organism evidence="2 3">
    <name type="scientific">Araneus ventricosus</name>
    <name type="common">Orbweaver spider</name>
    <name type="synonym">Epeira ventricosa</name>
    <dbReference type="NCBI Taxonomy" id="182803"/>
    <lineage>
        <taxon>Eukaryota</taxon>
        <taxon>Metazoa</taxon>
        <taxon>Ecdysozoa</taxon>
        <taxon>Arthropoda</taxon>
        <taxon>Chelicerata</taxon>
        <taxon>Arachnida</taxon>
        <taxon>Araneae</taxon>
        <taxon>Araneomorphae</taxon>
        <taxon>Entelegynae</taxon>
        <taxon>Araneoidea</taxon>
        <taxon>Araneidae</taxon>
        <taxon>Araneus</taxon>
    </lineage>
</organism>
<dbReference type="AlphaFoldDB" id="A0A4Y2QLL5"/>
<dbReference type="InterPro" id="IPR057982">
    <property type="entry name" value="TPR_NAA35"/>
</dbReference>
<protein>
    <recommendedName>
        <fullName evidence="1">NAA35-like TPR repeats domain-containing protein</fullName>
    </recommendedName>
</protein>
<dbReference type="OrthoDB" id="269405at2759"/>
<accession>A0A4Y2QLL5</accession>
<reference evidence="2 3" key="1">
    <citation type="journal article" date="2019" name="Sci. Rep.">
        <title>Orb-weaving spider Araneus ventricosus genome elucidates the spidroin gene catalogue.</title>
        <authorList>
            <person name="Kono N."/>
            <person name="Nakamura H."/>
            <person name="Ohtoshi R."/>
            <person name="Moran D.A.P."/>
            <person name="Shinohara A."/>
            <person name="Yoshida Y."/>
            <person name="Fujiwara M."/>
            <person name="Mori M."/>
            <person name="Tomita M."/>
            <person name="Arakawa K."/>
        </authorList>
    </citation>
    <scope>NUCLEOTIDE SEQUENCE [LARGE SCALE GENOMIC DNA]</scope>
</reference>
<proteinExistence type="predicted"/>
<evidence type="ECO:0000259" key="1">
    <source>
        <dbReference type="Pfam" id="PF25789"/>
    </source>
</evidence>
<dbReference type="Proteomes" id="UP000499080">
    <property type="component" value="Unassembled WGS sequence"/>
</dbReference>
<feature type="domain" description="NAA35-like TPR repeats" evidence="1">
    <location>
        <begin position="105"/>
        <end position="165"/>
    </location>
</feature>
<gene>
    <name evidence="2" type="ORF">AVEN_175038_1</name>
</gene>
<evidence type="ECO:0000313" key="3">
    <source>
        <dbReference type="Proteomes" id="UP000499080"/>
    </source>
</evidence>